<comment type="subcellular location">
    <subcellularLocation>
        <location evidence="1 9">Nucleus</location>
    </subcellularLocation>
</comment>
<dbReference type="Pfam" id="PF08638">
    <property type="entry name" value="Med14"/>
    <property type="match status" value="1"/>
</dbReference>
<reference evidence="12 13" key="1">
    <citation type="submission" date="2019-09" db="EMBL/GenBank/DDBJ databases">
        <authorList>
            <person name="Brejova B."/>
        </authorList>
    </citation>
    <scope>NUCLEOTIDE SEQUENCE [LARGE SCALE GENOMIC DNA]</scope>
</reference>
<comment type="subunit">
    <text evidence="9">Component of the Mediator complex.</text>
</comment>
<gene>
    <name evidence="12" type="ORF">SAPINGB_P003276</name>
</gene>
<dbReference type="InterPro" id="IPR055122">
    <property type="entry name" value="Med14_N"/>
</dbReference>
<dbReference type="GO" id="GO:0006357">
    <property type="term" value="P:regulation of transcription by RNA polymerase II"/>
    <property type="evidence" value="ECO:0007669"/>
    <property type="project" value="InterPro"/>
</dbReference>
<feature type="compositionally biased region" description="Polar residues" evidence="10">
    <location>
        <begin position="493"/>
        <end position="517"/>
    </location>
</feature>
<dbReference type="PANTHER" id="PTHR12809:SF2">
    <property type="entry name" value="MEDIATOR OF RNA POLYMERASE II TRANSCRIPTION SUBUNIT 14"/>
    <property type="match status" value="1"/>
</dbReference>
<evidence type="ECO:0000256" key="4">
    <source>
        <dbReference type="ARBA" id="ARBA00023015"/>
    </source>
</evidence>
<dbReference type="PANTHER" id="PTHR12809">
    <property type="entry name" value="MEDIATOR COMPLEX SUBUNIT"/>
    <property type="match status" value="1"/>
</dbReference>
<dbReference type="GO" id="GO:0016592">
    <property type="term" value="C:mediator complex"/>
    <property type="evidence" value="ECO:0007669"/>
    <property type="project" value="UniProtKB-UniRule"/>
</dbReference>
<evidence type="ECO:0000256" key="1">
    <source>
        <dbReference type="ARBA" id="ARBA00004123"/>
    </source>
</evidence>
<evidence type="ECO:0000256" key="2">
    <source>
        <dbReference type="ARBA" id="ARBA00007813"/>
    </source>
</evidence>
<dbReference type="EMBL" id="CABVLU010000002">
    <property type="protein sequence ID" value="VVT51978.1"/>
    <property type="molecule type" value="Genomic_DNA"/>
</dbReference>
<organism evidence="12 13">
    <name type="scientific">Magnusiomyces paraingens</name>
    <dbReference type="NCBI Taxonomy" id="2606893"/>
    <lineage>
        <taxon>Eukaryota</taxon>
        <taxon>Fungi</taxon>
        <taxon>Dikarya</taxon>
        <taxon>Ascomycota</taxon>
        <taxon>Saccharomycotina</taxon>
        <taxon>Dipodascomycetes</taxon>
        <taxon>Dipodascales</taxon>
        <taxon>Dipodascaceae</taxon>
        <taxon>Magnusiomyces</taxon>
    </lineage>
</organism>
<dbReference type="GO" id="GO:0003712">
    <property type="term" value="F:transcription coregulator activity"/>
    <property type="evidence" value="ECO:0007669"/>
    <property type="project" value="UniProtKB-UniRule"/>
</dbReference>
<dbReference type="AlphaFoldDB" id="A0A5E8BJW2"/>
<name>A0A5E8BJW2_9ASCO</name>
<sequence>MATNVRPVHLNVSLIAALEPQSQPTQSQPTQSLDKTPPPIPHITDNYITLKTIIANLVLFTHKEFRNIFETLPATTSDIAKKRRLLDFIVKIRTEFVKVYVLTKWARISKDISKTIDVVSWLNGQQYCFRNVVSALFGIEKALAGAKLRTPDIETALEVFTAGRPAQSSRNYFPVKKLDPSTILQTLHDLDILLSIRLALTEKLPLEFSHYKISDGRVTFFVENSYQVQLGIADDSVNARFFLVDFKFDFPGAFNISAKTKARLELISNEFLPKKGLVDFFAMLLKFTQNYKLSTYYASLNDLRRGLYADLILPKFSPEKSLVTVQYWLTSKSSFSASSSSVSLPSNINTTSNQASISGSTSSAISSNQGSRSSIHIGISKITNKIGVLWYRDNQLVINHGLEFGQSQETVESLLQRVASLHVQYIVHNVFLSLSKILEYSNTSTNVGKMSHVANHQSLSSGQASVASNFSLSISSKNCKAISTQKSIYLQQSRNDVASSPQSPSGITASTPNTPAHTSEPFKPSTNELYNTDPSNYEIVTMITPEKLKIRLNSTRFTIFSIDRLTGKAILTNSTHLVSSAEVAINEAQGRFATIAEILIKLRLSSIQEEICNKAKVTGWITKQNIHPSIVRNKFPINTRLIFFLRQPTWPDKWYLLVTLNTHGIPRWWITQMLFKDNSWYVLFSEEASIPNEELGKSYNYKMFVELDQFTISRIRTEALRKELDRCKIKYRLVQSTNTNSDLKNSHTDTLIDNEILNISSRTIFDSSDSLPIAMFDISSIIEGSKWADKAAYMRISDVNEEKGTVEVIVQGHTKNVFSIGIMPSDDPSIKFNPNTGMFSLFLTVSSSTFSLSSSISASNQENSQSLKTNSELLNLIVQKLSQIQTIVSHVSLLKSLSLDIVEASMSKITFEYGPGMKASILITPNVEHTKNKVFEHEPSISKKCDSDQQKGFDIKSAGFKIASCSNDYGFVFKLHENSPHKIVEPFLQKVINAEGLGSVVWILRKCLPLYLALQELQEGRSIQLSDTNRNTTSQRSSSRPFNPIMVFAHSLLDFVIQFYRPSGQVCIQLKLVQSNHRPLSVFVSEFFFRDQFYVPSISAPLTSEELDNQSNLLFAPLIPLWRQKSEIPGVIPLQQGLSCPIEKIGPVLMKITAIIAQPSSSLVQPVGTSLNIGNGSSGNGNNNAVRS</sequence>
<evidence type="ECO:0000256" key="10">
    <source>
        <dbReference type="SAM" id="MobiDB-lite"/>
    </source>
</evidence>
<evidence type="ECO:0000256" key="8">
    <source>
        <dbReference type="ARBA" id="ARBA00032007"/>
    </source>
</evidence>
<feature type="domain" description="Mediator complex subunit MED14 N-terminal" evidence="11">
    <location>
        <begin position="48"/>
        <end position="234"/>
    </location>
</feature>
<keyword evidence="5 9" id="KW-0010">Activator</keyword>
<keyword evidence="13" id="KW-1185">Reference proteome</keyword>
<feature type="region of interest" description="Disordered" evidence="10">
    <location>
        <begin position="352"/>
        <end position="371"/>
    </location>
</feature>
<keyword evidence="4 9" id="KW-0805">Transcription regulation</keyword>
<evidence type="ECO:0000256" key="9">
    <source>
        <dbReference type="RuleBase" id="RU365082"/>
    </source>
</evidence>
<evidence type="ECO:0000313" key="12">
    <source>
        <dbReference type="EMBL" id="VVT51978.1"/>
    </source>
</evidence>
<feature type="region of interest" description="Disordered" evidence="10">
    <location>
        <begin position="493"/>
        <end position="530"/>
    </location>
</feature>
<evidence type="ECO:0000259" key="11">
    <source>
        <dbReference type="Pfam" id="PF08638"/>
    </source>
</evidence>
<dbReference type="GO" id="GO:0070847">
    <property type="term" value="C:core mediator complex"/>
    <property type="evidence" value="ECO:0007669"/>
    <property type="project" value="TreeGrafter"/>
</dbReference>
<evidence type="ECO:0000313" key="13">
    <source>
        <dbReference type="Proteomes" id="UP000398389"/>
    </source>
</evidence>
<proteinExistence type="inferred from homology"/>
<dbReference type="RefSeq" id="XP_031853885.1">
    <property type="nucleotide sequence ID" value="XM_031997994.1"/>
</dbReference>
<evidence type="ECO:0000256" key="5">
    <source>
        <dbReference type="ARBA" id="ARBA00023159"/>
    </source>
</evidence>
<keyword evidence="6 9" id="KW-0804">Transcription</keyword>
<accession>A0A5E8BJW2</accession>
<feature type="region of interest" description="Disordered" evidence="10">
    <location>
        <begin position="20"/>
        <end position="39"/>
    </location>
</feature>
<comment type="function">
    <text evidence="9">Component of the Mediator complex, a coactivator involved in the regulated transcription of nearly all RNA polymerase II-dependent genes. Mediator functions as a bridge to convey information from gene-specific regulatory proteins to the basal RNA polymerase II transcription machinery. Mediator is recruited to promoters by direct interactions with regulatory proteins and serves as a scaffold for the assembly of a functional preinitiation complex with RNA polymerase II and the general transcription factors.</text>
</comment>
<evidence type="ECO:0000256" key="7">
    <source>
        <dbReference type="ARBA" id="ARBA00023242"/>
    </source>
</evidence>
<dbReference type="Proteomes" id="UP000398389">
    <property type="component" value="Unassembled WGS sequence"/>
</dbReference>
<feature type="compositionally biased region" description="Low complexity" evidence="10">
    <location>
        <begin position="20"/>
        <end position="32"/>
    </location>
</feature>
<evidence type="ECO:0000256" key="6">
    <source>
        <dbReference type="ARBA" id="ARBA00023163"/>
    </source>
</evidence>
<dbReference type="OrthoDB" id="205099at2759"/>
<dbReference type="InterPro" id="IPR013947">
    <property type="entry name" value="Mediator_Med14"/>
</dbReference>
<dbReference type="GeneID" id="43582094"/>
<comment type="similarity">
    <text evidence="2 9">Belongs to the Mediator complex subunit 14 family.</text>
</comment>
<protein>
    <recommendedName>
        <fullName evidence="3 9">Mediator of RNA polymerase II transcription subunit 14</fullName>
    </recommendedName>
    <alternativeName>
        <fullName evidence="8 9">Mediator complex subunit 14</fullName>
    </alternativeName>
</protein>
<keyword evidence="7 9" id="KW-0539">Nucleus</keyword>
<evidence type="ECO:0000256" key="3">
    <source>
        <dbReference type="ARBA" id="ARBA00019619"/>
    </source>
</evidence>